<reference evidence="5" key="2">
    <citation type="submission" date="2025-09" db="UniProtKB">
        <authorList>
            <consortium name="Ensembl"/>
        </authorList>
    </citation>
    <scope>IDENTIFICATION</scope>
</reference>
<feature type="domain" description="C-type lectin" evidence="4">
    <location>
        <begin position="190"/>
        <end position="256"/>
    </location>
</feature>
<keyword evidence="2" id="KW-1015">Disulfide bond</keyword>
<dbReference type="GO" id="GO:0030246">
    <property type="term" value="F:carbohydrate binding"/>
    <property type="evidence" value="ECO:0007669"/>
    <property type="project" value="UniProtKB-KW"/>
</dbReference>
<dbReference type="AlphaFoldDB" id="A0A8C6CTH8"/>
<organism evidence="5 6">
    <name type="scientific">Moschus moschiferus</name>
    <name type="common">Siberian musk deer</name>
    <name type="synonym">Moschus sibiricus</name>
    <dbReference type="NCBI Taxonomy" id="68415"/>
    <lineage>
        <taxon>Eukaryota</taxon>
        <taxon>Metazoa</taxon>
        <taxon>Chordata</taxon>
        <taxon>Craniata</taxon>
        <taxon>Vertebrata</taxon>
        <taxon>Euteleostomi</taxon>
        <taxon>Mammalia</taxon>
        <taxon>Eutheria</taxon>
        <taxon>Laurasiatheria</taxon>
        <taxon>Artiodactyla</taxon>
        <taxon>Ruminantia</taxon>
        <taxon>Pecora</taxon>
        <taxon>Moschidae</taxon>
        <taxon>Moschus</taxon>
    </lineage>
</organism>
<dbReference type="Proteomes" id="UP000694544">
    <property type="component" value="Unplaced"/>
</dbReference>
<protein>
    <recommendedName>
        <fullName evidence="4">C-type lectin domain-containing protein</fullName>
    </recommendedName>
</protein>
<dbReference type="PROSITE" id="PS00615">
    <property type="entry name" value="C_TYPE_LECTIN_1"/>
    <property type="match status" value="1"/>
</dbReference>
<dbReference type="GeneTree" id="ENSGT00940000162574"/>
<dbReference type="Gene3D" id="3.10.100.10">
    <property type="entry name" value="Mannose-Binding Protein A, subunit A"/>
    <property type="match status" value="1"/>
</dbReference>
<dbReference type="InterPro" id="IPR016187">
    <property type="entry name" value="CTDL_fold"/>
</dbReference>
<evidence type="ECO:0000256" key="2">
    <source>
        <dbReference type="ARBA" id="ARBA00023157"/>
    </source>
</evidence>
<proteinExistence type="predicted"/>
<dbReference type="PROSITE" id="PS50041">
    <property type="entry name" value="C_TYPE_LECTIN_2"/>
    <property type="match status" value="1"/>
</dbReference>
<dbReference type="InterPro" id="IPR001304">
    <property type="entry name" value="C-type_lectin-like"/>
</dbReference>
<evidence type="ECO:0000256" key="3">
    <source>
        <dbReference type="SAM" id="MobiDB-lite"/>
    </source>
</evidence>
<sequence>MRCVRPWIHWEDSKRRWESCGSSYARPTPRPQERCCHPPCLWDPWHPPLHSPRYPTQHPPWCPRQQHPLQHPPRCPAPQQLPQKPPQWPPQLPPSASPPPQALCATRAPRHGSISKRSATTSGREPRNGSRPGTPVKICTGGWLASTAQRSRWAWVLQGKWQIPTPISCGVRAGEPRHGSPALQPYPPPQDFLAKRANWRGSWIGLRDLDIEGEFIWMDNQPLDYSNWQPGEPNDAGQGENCVMMLGSGKWNDAFCGSELHGWVCDRLATC</sequence>
<name>A0A8C6CTH8_MOSMO</name>
<reference evidence="5" key="1">
    <citation type="submission" date="2025-08" db="UniProtKB">
        <authorList>
            <consortium name="Ensembl"/>
        </authorList>
    </citation>
    <scope>IDENTIFICATION</scope>
</reference>
<evidence type="ECO:0000313" key="6">
    <source>
        <dbReference type="Proteomes" id="UP000694544"/>
    </source>
</evidence>
<dbReference type="Pfam" id="PF00059">
    <property type="entry name" value="Lectin_C"/>
    <property type="match status" value="1"/>
</dbReference>
<keyword evidence="6" id="KW-1185">Reference proteome</keyword>
<dbReference type="InterPro" id="IPR050111">
    <property type="entry name" value="C-type_lectin/snaclec_domain"/>
</dbReference>
<dbReference type="InterPro" id="IPR016186">
    <property type="entry name" value="C-type_lectin-like/link_sf"/>
</dbReference>
<dbReference type="InterPro" id="IPR018378">
    <property type="entry name" value="C-type_lectin_CS"/>
</dbReference>
<evidence type="ECO:0000259" key="4">
    <source>
        <dbReference type="PROSITE" id="PS50041"/>
    </source>
</evidence>
<dbReference type="PANTHER" id="PTHR22803">
    <property type="entry name" value="MANNOSE, PHOSPHOLIPASE, LECTIN RECEPTOR RELATED"/>
    <property type="match status" value="1"/>
</dbReference>
<dbReference type="SMART" id="SM00034">
    <property type="entry name" value="CLECT"/>
    <property type="match status" value="1"/>
</dbReference>
<evidence type="ECO:0000256" key="1">
    <source>
        <dbReference type="ARBA" id="ARBA00022734"/>
    </source>
</evidence>
<accession>A0A8C6CTH8</accession>
<dbReference type="Ensembl" id="ENSMMST00000003973.1">
    <property type="protein sequence ID" value="ENSMMSP00000003657.1"/>
    <property type="gene ID" value="ENSMMSG00000002759.1"/>
</dbReference>
<feature type="compositionally biased region" description="Pro residues" evidence="3">
    <location>
        <begin position="83"/>
        <end position="101"/>
    </location>
</feature>
<keyword evidence="1" id="KW-0430">Lectin</keyword>
<evidence type="ECO:0000313" key="5">
    <source>
        <dbReference type="Ensembl" id="ENSMMSP00000003657.1"/>
    </source>
</evidence>
<dbReference type="SUPFAM" id="SSF56436">
    <property type="entry name" value="C-type lectin-like"/>
    <property type="match status" value="1"/>
</dbReference>
<feature type="region of interest" description="Disordered" evidence="3">
    <location>
        <begin position="61"/>
        <end position="137"/>
    </location>
</feature>